<keyword evidence="2" id="KW-1185">Reference proteome</keyword>
<sequence>MATAAENCVFDLPSLFHVSTVAVIRDLSSYEESLCEMPDSIKQAVLHLMGKRGIITDDNLLKIIFPRLRSLDLSISQVTDKSLSQLGCYAMNVFQLDNSFKEANTRVSSAGIISLSRACPHLQIVYMRRNVNLTDEAVLELCKNCPWLREFNVGPTVNECLSRDRRDPEYSAHLKSLNISLTQITDEGIRQLSNGLCAQVLTEIDMSSSTQLTDEAVESLIMMCPRLKILLFDRCPKITEMSRIALEERFQSTDGTKMKQVSWTVY</sequence>
<organism evidence="1 2">
    <name type="scientific">Elysia chlorotica</name>
    <name type="common">Eastern emerald elysia</name>
    <name type="synonym">Sea slug</name>
    <dbReference type="NCBI Taxonomy" id="188477"/>
    <lineage>
        <taxon>Eukaryota</taxon>
        <taxon>Metazoa</taxon>
        <taxon>Spiralia</taxon>
        <taxon>Lophotrochozoa</taxon>
        <taxon>Mollusca</taxon>
        <taxon>Gastropoda</taxon>
        <taxon>Heterobranchia</taxon>
        <taxon>Euthyneura</taxon>
        <taxon>Panpulmonata</taxon>
        <taxon>Sacoglossa</taxon>
        <taxon>Placobranchoidea</taxon>
        <taxon>Plakobranchidae</taxon>
        <taxon>Elysia</taxon>
    </lineage>
</organism>
<dbReference type="InterPro" id="IPR006553">
    <property type="entry name" value="Leu-rich_rpt_Cys-con_subtyp"/>
</dbReference>
<reference evidence="1 2" key="1">
    <citation type="submission" date="2019-01" db="EMBL/GenBank/DDBJ databases">
        <title>A draft genome assembly of the solar-powered sea slug Elysia chlorotica.</title>
        <authorList>
            <person name="Cai H."/>
            <person name="Li Q."/>
            <person name="Fang X."/>
            <person name="Li J."/>
            <person name="Curtis N.E."/>
            <person name="Altenburger A."/>
            <person name="Shibata T."/>
            <person name="Feng M."/>
            <person name="Maeda T."/>
            <person name="Schwartz J.A."/>
            <person name="Shigenobu S."/>
            <person name="Lundholm N."/>
            <person name="Nishiyama T."/>
            <person name="Yang H."/>
            <person name="Hasebe M."/>
            <person name="Li S."/>
            <person name="Pierce S.K."/>
            <person name="Wang J."/>
        </authorList>
    </citation>
    <scope>NUCLEOTIDE SEQUENCE [LARGE SCALE GENOMIC DNA]</scope>
    <source>
        <strain evidence="1">EC2010</strain>
        <tissue evidence="1">Whole organism of an adult</tissue>
    </source>
</reference>
<dbReference type="SUPFAM" id="SSF52047">
    <property type="entry name" value="RNI-like"/>
    <property type="match status" value="1"/>
</dbReference>
<dbReference type="SMART" id="SM00367">
    <property type="entry name" value="LRR_CC"/>
    <property type="match status" value="5"/>
</dbReference>
<dbReference type="InterPro" id="IPR050648">
    <property type="entry name" value="F-box_LRR-repeat"/>
</dbReference>
<evidence type="ECO:0000313" key="2">
    <source>
        <dbReference type="Proteomes" id="UP000271974"/>
    </source>
</evidence>
<dbReference type="EMBL" id="RQTK01000540">
    <property type="protein sequence ID" value="RUS77971.1"/>
    <property type="molecule type" value="Genomic_DNA"/>
</dbReference>
<dbReference type="PANTHER" id="PTHR13382">
    <property type="entry name" value="MITOCHONDRIAL ATP SYNTHASE COUPLING FACTOR B"/>
    <property type="match status" value="1"/>
</dbReference>
<dbReference type="GO" id="GO:0005737">
    <property type="term" value="C:cytoplasm"/>
    <property type="evidence" value="ECO:0007669"/>
    <property type="project" value="TreeGrafter"/>
</dbReference>
<dbReference type="STRING" id="188477.A0A433T8Q4"/>
<dbReference type="InterPro" id="IPR032675">
    <property type="entry name" value="LRR_dom_sf"/>
</dbReference>
<protein>
    <submittedName>
        <fullName evidence="1">Uncharacterized protein</fullName>
    </submittedName>
</protein>
<proteinExistence type="predicted"/>
<evidence type="ECO:0000313" key="1">
    <source>
        <dbReference type="EMBL" id="RUS77971.1"/>
    </source>
</evidence>
<dbReference type="OrthoDB" id="10257471at2759"/>
<name>A0A433T8Q4_ELYCH</name>
<comment type="caution">
    <text evidence="1">The sequence shown here is derived from an EMBL/GenBank/DDBJ whole genome shotgun (WGS) entry which is preliminary data.</text>
</comment>
<accession>A0A433T8Q4</accession>
<dbReference type="Gene3D" id="3.80.10.10">
    <property type="entry name" value="Ribonuclease Inhibitor"/>
    <property type="match status" value="1"/>
</dbReference>
<dbReference type="AlphaFoldDB" id="A0A433T8Q4"/>
<dbReference type="InterPro" id="IPR001611">
    <property type="entry name" value="Leu-rich_rpt"/>
</dbReference>
<gene>
    <name evidence="1" type="ORF">EGW08_014280</name>
</gene>
<dbReference type="Proteomes" id="UP000271974">
    <property type="component" value="Unassembled WGS sequence"/>
</dbReference>
<dbReference type="Pfam" id="PF13516">
    <property type="entry name" value="LRR_6"/>
    <property type="match status" value="1"/>
</dbReference>